<dbReference type="InterPro" id="IPR057739">
    <property type="entry name" value="Glyco_hydro_29_N"/>
</dbReference>
<evidence type="ECO:0000256" key="5">
    <source>
        <dbReference type="ARBA" id="ARBA00022801"/>
    </source>
</evidence>
<evidence type="ECO:0000313" key="10">
    <source>
        <dbReference type="Proteomes" id="UP000190813"/>
    </source>
</evidence>
<dbReference type="InterPro" id="IPR000933">
    <property type="entry name" value="Glyco_hydro_29"/>
</dbReference>
<dbReference type="RefSeq" id="WP_078772628.1">
    <property type="nucleotide sequence ID" value="NZ_CBCSBR010000010.1"/>
</dbReference>
<evidence type="ECO:0000256" key="4">
    <source>
        <dbReference type="ARBA" id="ARBA00022729"/>
    </source>
</evidence>
<dbReference type="Gene3D" id="3.20.20.80">
    <property type="entry name" value="Glycosidases"/>
    <property type="match status" value="1"/>
</dbReference>
<dbReference type="Pfam" id="PF01120">
    <property type="entry name" value="Alpha_L_fucos"/>
    <property type="match status" value="1"/>
</dbReference>
<dbReference type="PANTHER" id="PTHR10030">
    <property type="entry name" value="ALPHA-L-FUCOSIDASE"/>
    <property type="match status" value="1"/>
</dbReference>
<comment type="caution">
    <text evidence="9">The sequence shown here is derived from an EMBL/GenBank/DDBJ whole genome shotgun (WGS) entry which is preliminary data.</text>
</comment>
<reference evidence="9 10" key="1">
    <citation type="submission" date="2016-06" db="EMBL/GenBank/DDBJ databases">
        <title>Revisiting the taxonomy of the Elizabethkingia Genus based on Whole-Genome Sequencing, Optical Mapping, and MALDI-TOF.</title>
        <authorList>
            <person name="Nicholson A.C."/>
        </authorList>
    </citation>
    <scope>NUCLEOTIDE SEQUENCE [LARGE SCALE GENOMIC DNA]</scope>
    <source>
        <strain evidence="9 10">G4070</strain>
    </source>
</reference>
<keyword evidence="6" id="KW-0326">Glycosidase</keyword>
<evidence type="ECO:0000256" key="3">
    <source>
        <dbReference type="ARBA" id="ARBA00012662"/>
    </source>
</evidence>
<feature type="domain" description="Glycoside hydrolase family 29 N-terminal" evidence="8">
    <location>
        <begin position="40"/>
        <end position="387"/>
    </location>
</feature>
<feature type="chain" id="PRO_5013024224" description="alpha-L-fucosidase" evidence="7">
    <location>
        <begin position="25"/>
        <end position="501"/>
    </location>
</feature>
<dbReference type="GO" id="GO:0016139">
    <property type="term" value="P:glycoside catabolic process"/>
    <property type="evidence" value="ECO:0007669"/>
    <property type="project" value="TreeGrafter"/>
</dbReference>
<evidence type="ECO:0000256" key="2">
    <source>
        <dbReference type="ARBA" id="ARBA00007951"/>
    </source>
</evidence>
<organism evidence="9 10">
    <name type="scientific">Elizabethkingia occulta</name>
    <dbReference type="NCBI Taxonomy" id="1867263"/>
    <lineage>
        <taxon>Bacteria</taxon>
        <taxon>Pseudomonadati</taxon>
        <taxon>Bacteroidota</taxon>
        <taxon>Flavobacteriia</taxon>
        <taxon>Flavobacteriales</taxon>
        <taxon>Weeksellaceae</taxon>
        <taxon>Elizabethkingia</taxon>
    </lineage>
</organism>
<dbReference type="PANTHER" id="PTHR10030:SF37">
    <property type="entry name" value="ALPHA-L-FUCOSIDASE-RELATED"/>
    <property type="match status" value="1"/>
</dbReference>
<dbReference type="Gene3D" id="2.60.40.1180">
    <property type="entry name" value="Golgi alpha-mannosidase II"/>
    <property type="match status" value="1"/>
</dbReference>
<dbReference type="GO" id="GO:0006004">
    <property type="term" value="P:fucose metabolic process"/>
    <property type="evidence" value="ECO:0007669"/>
    <property type="project" value="InterPro"/>
</dbReference>
<dbReference type="EC" id="3.2.1.51" evidence="3"/>
<gene>
    <name evidence="9" type="ORF">BAZ10_08370</name>
</gene>
<dbReference type="SUPFAM" id="SSF51445">
    <property type="entry name" value="(Trans)glycosidases"/>
    <property type="match status" value="1"/>
</dbReference>
<evidence type="ECO:0000259" key="8">
    <source>
        <dbReference type="Pfam" id="PF01120"/>
    </source>
</evidence>
<dbReference type="PIRSF" id="PIRSF001092">
    <property type="entry name" value="Alpha-L-fucosidase"/>
    <property type="match status" value="1"/>
</dbReference>
<dbReference type="InterPro" id="IPR016286">
    <property type="entry name" value="FUC_metazoa-typ"/>
</dbReference>
<dbReference type="InterPro" id="IPR013780">
    <property type="entry name" value="Glyco_hydro_b"/>
</dbReference>
<evidence type="ECO:0000256" key="7">
    <source>
        <dbReference type="SAM" id="SignalP"/>
    </source>
</evidence>
<dbReference type="GO" id="GO:0005764">
    <property type="term" value="C:lysosome"/>
    <property type="evidence" value="ECO:0007669"/>
    <property type="project" value="TreeGrafter"/>
</dbReference>
<dbReference type="SMART" id="SM00812">
    <property type="entry name" value="Alpha_L_fucos"/>
    <property type="match status" value="1"/>
</dbReference>
<name>A0A1T3MC81_9FLAO</name>
<feature type="signal peptide" evidence="7">
    <location>
        <begin position="1"/>
        <end position="24"/>
    </location>
</feature>
<protein>
    <recommendedName>
        <fullName evidence="3">alpha-L-fucosidase</fullName>
        <ecNumber evidence="3">3.2.1.51</ecNumber>
    </recommendedName>
</protein>
<comment type="function">
    <text evidence="1">Alpha-L-fucosidase is responsible for hydrolyzing the alpha-1,6-linked fucose joined to the reducing-end N-acetylglucosamine of the carbohydrate moieties of glycoproteins.</text>
</comment>
<dbReference type="GO" id="GO:0004560">
    <property type="term" value="F:alpha-L-fucosidase activity"/>
    <property type="evidence" value="ECO:0007669"/>
    <property type="project" value="InterPro"/>
</dbReference>
<keyword evidence="10" id="KW-1185">Reference proteome</keyword>
<dbReference type="AlphaFoldDB" id="A0A1T3MC81"/>
<evidence type="ECO:0000313" key="9">
    <source>
        <dbReference type="EMBL" id="OPC61881.1"/>
    </source>
</evidence>
<dbReference type="InterPro" id="IPR017853">
    <property type="entry name" value="GH"/>
</dbReference>
<accession>A0A1T3MC81</accession>
<keyword evidence="5" id="KW-0378">Hydrolase</keyword>
<dbReference type="PRINTS" id="PR00741">
    <property type="entry name" value="GLHYDRLASE29"/>
</dbReference>
<evidence type="ECO:0000256" key="1">
    <source>
        <dbReference type="ARBA" id="ARBA00004071"/>
    </source>
</evidence>
<keyword evidence="4 7" id="KW-0732">Signal</keyword>
<evidence type="ECO:0000256" key="6">
    <source>
        <dbReference type="ARBA" id="ARBA00023295"/>
    </source>
</evidence>
<sequence>MRKSMFNLSLLTVLSMSAMMQAQAWTGEKQEKPKERVVLKYGPITPAHRTDEAMQKFREYGLGQFIHWGIYAIPGNEWNGVSARGGAAASEWIRSWSGPTAPKDWKNTYDNLYKQFNPKDFDAKRWAKQAKDMGAKYVIFTTKHHDGFALWPTKYSAYNITKTPYKKDIVKQIVDAYDAEGIDVFLYFSILEWNNPDYLYKAPQTAEEKAKYSKFLKYTENQLLELLKNYPQIKGFWFDGTWDASWKSAYEFTYNLEKKLREKHPGLIIGSRFRNDENQKRHFDTNGDLLGDYEQGWERKLPKNYESLNGNDWDCVMTIPPNGWGYMKDWNGIYTKTPDDLIEMLMRSRSMGGNFVVNFGPDGNGNFHPEEDKIMKEIGEWTKVNAEAIYNVEHSPMSLSNYGYFTKKGNNTYLTVFNRPVNQIVRLRVDKKATEVPSSASLLTGNRKLELKQSDMGLDLDKNTYYDIILPKDYQTDKAFVIKIEMKQGSVKTDKLMDAKM</sequence>
<dbReference type="EMBL" id="MAHX01000018">
    <property type="protein sequence ID" value="OPC61881.1"/>
    <property type="molecule type" value="Genomic_DNA"/>
</dbReference>
<dbReference type="Proteomes" id="UP000190813">
    <property type="component" value="Unassembled WGS sequence"/>
</dbReference>
<comment type="similarity">
    <text evidence="2">Belongs to the glycosyl hydrolase 29 family.</text>
</comment>
<proteinExistence type="inferred from homology"/>